<gene>
    <name evidence="3" type="ORF">B0A71_09870</name>
    <name evidence="2" type="ORF">BHE19_18985</name>
</gene>
<evidence type="ECO:0000259" key="1">
    <source>
        <dbReference type="Pfam" id="PF13186"/>
    </source>
</evidence>
<reference evidence="4" key="2">
    <citation type="submission" date="2016-09" db="EMBL/GenBank/DDBJ databases">
        <authorList>
            <person name="Chen S."/>
            <person name="Walker E."/>
        </authorList>
    </citation>
    <scope>NUCLEOTIDE SEQUENCE [LARGE SCALE GENOMIC DNA]</scope>
    <source>
        <strain evidence="4">MSU</strain>
    </source>
</reference>
<dbReference type="STRING" id="1278819.BHE19_18985"/>
<dbReference type="Proteomes" id="UP000198319">
    <property type="component" value="Unassembled WGS sequence"/>
</dbReference>
<dbReference type="AlphaFoldDB" id="A0A1S1J2C9"/>
<reference evidence="2" key="1">
    <citation type="submission" date="2016-09" db="EMBL/GenBank/DDBJ databases">
        <authorList>
            <person name="Capua I."/>
            <person name="De Benedictis P."/>
            <person name="Joannis T."/>
            <person name="Lombin L.H."/>
            <person name="Cattoli G."/>
        </authorList>
    </citation>
    <scope>NUCLEOTIDE SEQUENCE [LARGE SCALE GENOMIC DNA]</scope>
    <source>
        <strain evidence="2">MSU</strain>
    </source>
</reference>
<dbReference type="NCBIfam" id="TIGR04085">
    <property type="entry name" value="rSAM_more_4Fe4S"/>
    <property type="match status" value="1"/>
</dbReference>
<dbReference type="InterPro" id="IPR023885">
    <property type="entry name" value="4Fe4S-binding_SPASM_dom"/>
</dbReference>
<name>A0A1S1J2C9_9FLAO</name>
<evidence type="ECO:0000313" key="2">
    <source>
        <dbReference type="EMBL" id="OHT43376.1"/>
    </source>
</evidence>
<feature type="domain" description="4Fe4S-binding SPASM" evidence="1">
    <location>
        <begin position="246"/>
        <end position="303"/>
    </location>
</feature>
<keyword evidence="5" id="KW-1185">Reference proteome</keyword>
<evidence type="ECO:0000313" key="5">
    <source>
        <dbReference type="Proteomes" id="UP000198319"/>
    </source>
</evidence>
<dbReference type="Gene3D" id="3.20.20.70">
    <property type="entry name" value="Aldolase class I"/>
    <property type="match status" value="1"/>
</dbReference>
<dbReference type="OrthoDB" id="1073749at2"/>
<protein>
    <submittedName>
        <fullName evidence="2">Grasp-with-spasm system SPASM domain peptide maturase</fullName>
    </submittedName>
</protein>
<accession>A0A1S1J2C9</accession>
<dbReference type="Proteomes" id="UP000180252">
    <property type="component" value="Unassembled WGS sequence"/>
</dbReference>
<dbReference type="InterPro" id="IPR013785">
    <property type="entry name" value="Aldolase_TIM"/>
</dbReference>
<evidence type="ECO:0000313" key="3">
    <source>
        <dbReference type="EMBL" id="OXB19745.1"/>
    </source>
</evidence>
<dbReference type="InterPro" id="IPR026497">
    <property type="entry name" value="GRASP-with-SPASM"/>
</dbReference>
<dbReference type="EMBL" id="MUHG01000017">
    <property type="protein sequence ID" value="OXB19745.1"/>
    <property type="molecule type" value="Genomic_DNA"/>
</dbReference>
<evidence type="ECO:0000313" key="4">
    <source>
        <dbReference type="Proteomes" id="UP000180252"/>
    </source>
</evidence>
<dbReference type="SUPFAM" id="SSF102114">
    <property type="entry name" value="Radical SAM enzymes"/>
    <property type="match status" value="1"/>
</dbReference>
<comment type="caution">
    <text evidence="2">The sequence shown here is derived from an EMBL/GenBank/DDBJ whole genome shotgun (WGS) entry which is preliminary data.</text>
</comment>
<dbReference type="NCBIfam" id="TIGR04193">
    <property type="entry name" value="SPASM_w_grasp"/>
    <property type="match status" value="1"/>
</dbReference>
<dbReference type="InterPro" id="IPR058240">
    <property type="entry name" value="rSAM_sf"/>
</dbReference>
<dbReference type="Pfam" id="PF13186">
    <property type="entry name" value="SPASM"/>
    <property type="match status" value="1"/>
</dbReference>
<organism evidence="2 4">
    <name type="scientific">Flavobacterium tructae</name>
    <dbReference type="NCBI Taxonomy" id="1114873"/>
    <lineage>
        <taxon>Bacteria</taxon>
        <taxon>Pseudomonadati</taxon>
        <taxon>Bacteroidota</taxon>
        <taxon>Flavobacteriia</taxon>
        <taxon>Flavobacteriales</taxon>
        <taxon>Flavobacteriaceae</taxon>
        <taxon>Flavobacterium</taxon>
    </lineage>
</organism>
<reference evidence="3 5" key="3">
    <citation type="submission" date="2016-11" db="EMBL/GenBank/DDBJ databases">
        <title>Whole genomes of Flavobacteriaceae.</title>
        <authorList>
            <person name="Stine C."/>
            <person name="Li C."/>
            <person name="Tadesse D."/>
        </authorList>
    </citation>
    <scope>NUCLEOTIDE SEQUENCE [LARGE SCALE GENOMIC DNA]</scope>
    <source>
        <strain evidence="3 5">ATCC BAA-2541</strain>
    </source>
</reference>
<sequence length="357" mass="42060">MKPTNFVLFADCIPVKGSSRSIICDTKNNNFYFIPNGLYDILEAYNGKTIEEIKNDFKHQYDEIIDDYFDFLIANKLIFFSSNPDLFPKMSTHWDSPSLITNIIIDYDDIIHDFNTLVPQFETLKCSYIQLRFYKHVSLACIKSIVETLRKEKSRIVSIDFIVPYSESFDFDEVNRILLDNKRIHSIIIFNSPYDKSYNSLNQKMGYLTLVKRNVMNEKHCGIINNEYFYSNIKLFSESQHYNTCLNKKLSIDKEGNIKNCPSMSLSFGNIKDTTLEKVLHHKNFKKYWNITKDQIAICKDCEFRHICTDCRAYIEEPDDMYSKPLKCGYDPYNNKWSEWSTNPLKQKGIEFYGMKV</sequence>
<dbReference type="RefSeq" id="WP_070908762.1">
    <property type="nucleotide sequence ID" value="NZ_MIKE01000028.1"/>
</dbReference>
<dbReference type="EMBL" id="MIKE01000028">
    <property type="protein sequence ID" value="OHT43376.1"/>
    <property type="molecule type" value="Genomic_DNA"/>
</dbReference>
<proteinExistence type="predicted"/>